<keyword evidence="2" id="KW-1185">Reference proteome</keyword>
<proteinExistence type="predicted"/>
<gene>
    <name evidence="1" type="ORF">E5331_09375</name>
</gene>
<dbReference type="EMBL" id="SRYB01000011">
    <property type="protein sequence ID" value="TGY78772.1"/>
    <property type="molecule type" value="Genomic_DNA"/>
</dbReference>
<reference evidence="1" key="1">
    <citation type="submission" date="2019-04" db="EMBL/GenBank/DDBJ databases">
        <title>Microbes associate with the intestines of laboratory mice.</title>
        <authorList>
            <person name="Navarre W."/>
            <person name="Wong E."/>
            <person name="Huang K."/>
            <person name="Tropini C."/>
            <person name="Ng K."/>
            <person name="Yu B."/>
        </authorList>
    </citation>
    <scope>NUCLEOTIDE SEQUENCE</scope>
    <source>
        <strain evidence="1">NM04_E33</strain>
    </source>
</reference>
<accession>A0AC61RFA5</accession>
<protein>
    <submittedName>
        <fullName evidence="1">T9SS type A sorting domain-containing protein</fullName>
    </submittedName>
</protein>
<evidence type="ECO:0000313" key="1">
    <source>
        <dbReference type="EMBL" id="TGY78772.1"/>
    </source>
</evidence>
<dbReference type="Proteomes" id="UP000306319">
    <property type="component" value="Unassembled WGS sequence"/>
</dbReference>
<evidence type="ECO:0000313" key="2">
    <source>
        <dbReference type="Proteomes" id="UP000306319"/>
    </source>
</evidence>
<sequence>MLKQILQTLFIGSCMLTPGLARGGVLTADGAKTAAATFFRNGDVSRLADVDALKLVHVETAGSTPKYYVFNAIDGEGFIIVSADDTVEPVIGFSTTSVWQQQSVPEMAGQMLMRVEQPKIATTRSIAVPMANSVEKVLATPTWSQEAPFNNNVPNRRLVGCVGTALAEIMKYYDYPAMRPASLVKDGETTAYDWKNMRNDNYRNNGYSSEEADAVATLVADAAIAIGTDFGMSSSSAFEVKVPAALVEMFGYDAGVSYKKGSEMDRASWDALIVNEIDEGRPVLYSGQDVSAGHAFVCDGYRMMGDTPYFHINWGWGGSADGFYASNALNPTVSTSHSFNNLTTIVYNIKPTERASRWSPIHITSDERQIGMTINVTDLQPGVSFSVRVGALKNITNNDFSGSISTGLFSADGTFKALLGNGRNIGIQSLQIVNYTDFSCTVPEGTQIADGDVVRVVTKGSGDDNWLPVANDLLTLGEALAKGYDIPYFNMTMPADVEGAVITCDDPRVIKGRDFTFNVVSTSPDQVVSVKANGFILSPDANHNYKVTNVNSDQEISVIVRNAADVISKRNLWVQAGNLSQLISDEDAGIITDLTLYGTIDVNDFTFMRERMKLSRLDISGVNIVANGANPANAIPAKAFTKCSSLRQIILPRNLNTFKSGCFSYSGLQSIEIPASVSNYEYNIFLGCRSLNEVIVRRSSPAWVNWCVFEGTPKAKLVVPVGATAAYKAKENWQDFKEFVEENAVAATEYNVILQETSGVKFTALSEGTTVAPGSQYSFTVETADSYGDAMMEMYANNTRLYPDNSGVYKATINSNTLIHANFRQPEESYDMSPWKITGAAGGVGLVSDVVNVAVGKSFTIRANALAIPSDNAALFYCAALTDKDNRIKELISPVVSNSSYNFGNLPCNFTCQIKDATVREGNMIRIVSSFNKKKWSVVKADSDTITDYISAVGNRVVYHNINMPEKIEGANIQGAVTQVVRGMPLNLRVTPVAVTNRITIAVNGINKVVDAAVANLNIPSVTEDLEIAIQVVPQGANAYTVVNVREGELAAKIEQCPARLKVIGTIRTEDFDAFRNHAATIVDLDLSDATIKGVRDLANAIPSDAFASKNAGVATALQTFILPNNLVNIEGNAFSRCSKLSEITLPASVQYVGEGAFSACIALKKIVMKGNEPPVTGNMTPFPSNPSAITLEVPKGAENLYSTAAYWKDLGQTTSIRYFNIQIDQDRSFKYGSATWDYDKVPENIGNNPQVGMPNLKPSYYIPNPVFRPNVAFKVYDNGVDKSERTPYYGCYRGVYKVPYSPVENHVIKVVFFYSFAFETPESITPEFVDLDPENEWKDIPDFWVFDPESTTWDYSRPSNVPTPTLYREAYNYKFRLKNPAPNVELTVVAESKIMTSVGKENPTYRTETTRLVPDENGVYTFENLQGDTKIKVTTSLVVEDGDDVSQDEVKLVENENAKDITTLNIGGELDEDAFRNLRDKFESLEVLNLSEMTNESIPTDAFKGMENLKDVVLPATVSSVGANSFAGCSNLESVTLASVESIGDSAFAGCSSLTSIMIMSRTQAATRAGEGVTDASFKGINPNCLIYLPEVFDGVTGDSLNVIINKAGSRVARADIAIDGKYAFNAPASFSLADHKISLTVDVPGAVGDEFGGWRGIVLPFTPTEFEFGKEFTPRDNDGISLISFADENAETLTPVDTIKANHPFLANVYAPFESVPVTFSATGVSTPDSLVYDVEYTPVPEEVKAVGKNFTLYGNYNTERCASNLYLLDEAGATFNKVEADTVPAAFEAYLFANDNAAAASFKVGEHAVWVVDPAASLASGSKLYRSSKVELSSLTTKADIFYTLDGSEPNENSIKYTEPISLTTDTLTVKAYAKYKDYASDVVSLDYMLRKTNMDYALEEGWNWISHNVENAVAVDSILSADVDRVLSQTQEVIRDPQLGLVGTLTELKPLEAYKVFTKGAVQNNNVAGVSFDPSAAITLNKGWNWIGCPVDEGSLNVSDLFSNLAAEEGDMIVGRDGFMQLSAEGEWIGDLGHLEHGAGYLFFSNNDKEFIYNIVAESEAQPSRRIERKESEAGWVVMSGKYPSVMPVTARIAEAGGIFVDGDDYEVAAFCGDECRGIGVVVDGYMMISVFGNTGDEIRFRVISAITHEESALEQRINFNEDFVGTLGDPYIINVDVKSGVDSIQNGEVVVTVENGKLIVKGETGAIKSVEVYDLNGMKVAEAASEIEENLAAGIYVVVINTADGKVSRKVEVK</sequence>
<comment type="caution">
    <text evidence="1">The sequence shown here is derived from an EMBL/GenBank/DDBJ whole genome shotgun (WGS) entry which is preliminary data.</text>
</comment>
<organism evidence="1 2">
    <name type="scientific">Lepagella muris</name>
    <dbReference type="NCBI Taxonomy" id="3032870"/>
    <lineage>
        <taxon>Bacteria</taxon>
        <taxon>Pseudomonadati</taxon>
        <taxon>Bacteroidota</taxon>
        <taxon>Bacteroidia</taxon>
        <taxon>Bacteroidales</taxon>
        <taxon>Muribaculaceae</taxon>
        <taxon>Lepagella</taxon>
    </lineage>
</organism>
<name>A0AC61RFA5_9BACT</name>